<keyword evidence="3" id="KW-1185">Reference proteome</keyword>
<comment type="caution">
    <text evidence="2">The sequence shown here is derived from an EMBL/GenBank/DDBJ whole genome shotgun (WGS) entry which is preliminary data.</text>
</comment>
<dbReference type="AlphaFoldDB" id="A0AAN8IRB4"/>
<proteinExistence type="predicted"/>
<evidence type="ECO:0000313" key="3">
    <source>
        <dbReference type="Proteomes" id="UP001331761"/>
    </source>
</evidence>
<dbReference type="EMBL" id="WIXE01004384">
    <property type="protein sequence ID" value="KAK5983086.1"/>
    <property type="molecule type" value="Genomic_DNA"/>
</dbReference>
<evidence type="ECO:0000256" key="1">
    <source>
        <dbReference type="SAM" id="MobiDB-lite"/>
    </source>
</evidence>
<name>A0AAN8IRB4_TRICO</name>
<evidence type="ECO:0000313" key="2">
    <source>
        <dbReference type="EMBL" id="KAK5983086.1"/>
    </source>
</evidence>
<protein>
    <submittedName>
        <fullName evidence="2">Uncharacterized protein</fullName>
    </submittedName>
</protein>
<accession>A0AAN8IRB4</accession>
<gene>
    <name evidence="2" type="ORF">GCK32_005405</name>
</gene>
<feature type="compositionally biased region" description="Low complexity" evidence="1">
    <location>
        <begin position="105"/>
        <end position="126"/>
    </location>
</feature>
<organism evidence="2 3">
    <name type="scientific">Trichostrongylus colubriformis</name>
    <name type="common">Black scour worm</name>
    <dbReference type="NCBI Taxonomy" id="6319"/>
    <lineage>
        <taxon>Eukaryota</taxon>
        <taxon>Metazoa</taxon>
        <taxon>Ecdysozoa</taxon>
        <taxon>Nematoda</taxon>
        <taxon>Chromadorea</taxon>
        <taxon>Rhabditida</taxon>
        <taxon>Rhabditina</taxon>
        <taxon>Rhabditomorpha</taxon>
        <taxon>Strongyloidea</taxon>
        <taxon>Trichostrongylidae</taxon>
        <taxon>Trichostrongylus</taxon>
    </lineage>
</organism>
<feature type="region of interest" description="Disordered" evidence="1">
    <location>
        <begin position="105"/>
        <end position="143"/>
    </location>
</feature>
<sequence>MVCLRTIRNLYNNFGFDYTSLVLFTGDREQPDVDAAGAQVEYYIENKMALNFSIVVVNYGNCSFESWPTLHTNVYDASTTGVDELSNYVDNSVCAPVYSTTTPAQTSTASTLAPSSTSTTNSGTYSPVTERTDRSTTTAYIGQ</sequence>
<dbReference type="Proteomes" id="UP001331761">
    <property type="component" value="Unassembled WGS sequence"/>
</dbReference>
<reference evidence="2 3" key="1">
    <citation type="submission" date="2019-10" db="EMBL/GenBank/DDBJ databases">
        <title>Assembly and Annotation for the nematode Trichostrongylus colubriformis.</title>
        <authorList>
            <person name="Martin J."/>
        </authorList>
    </citation>
    <scope>NUCLEOTIDE SEQUENCE [LARGE SCALE GENOMIC DNA]</scope>
    <source>
        <strain evidence="2">G859</strain>
        <tissue evidence="2">Whole worm</tissue>
    </source>
</reference>